<feature type="compositionally biased region" description="Basic and acidic residues" evidence="12">
    <location>
        <begin position="39"/>
        <end position="51"/>
    </location>
</feature>
<reference evidence="15 16" key="1">
    <citation type="submission" date="2023-08" db="EMBL/GenBank/DDBJ databases">
        <authorList>
            <person name="Palmer J.M."/>
        </authorList>
    </citation>
    <scope>NUCLEOTIDE SEQUENCE [LARGE SCALE GENOMIC DNA]</scope>
    <source>
        <strain evidence="15 16">TWF481</strain>
    </source>
</reference>
<dbReference type="GO" id="GO:0006438">
    <property type="term" value="P:valyl-tRNA aminoacylation"/>
    <property type="evidence" value="ECO:0007669"/>
    <property type="project" value="InterPro"/>
</dbReference>
<proteinExistence type="inferred from homology"/>
<dbReference type="PANTHER" id="PTHR11946:SF109">
    <property type="entry name" value="VALINE--TRNA LIGASE"/>
    <property type="match status" value="1"/>
</dbReference>
<evidence type="ECO:0000256" key="5">
    <source>
        <dbReference type="ARBA" id="ARBA00022840"/>
    </source>
</evidence>
<dbReference type="InterPro" id="IPR013155">
    <property type="entry name" value="M/V/L/I-tRNA-synth_anticd-bd"/>
</dbReference>
<evidence type="ECO:0000313" key="15">
    <source>
        <dbReference type="EMBL" id="KAK6506699.1"/>
    </source>
</evidence>
<keyword evidence="6 10" id="KW-0648">Protein biosynthesis</keyword>
<dbReference type="Pfam" id="PF00133">
    <property type="entry name" value="tRNA-synt_1"/>
    <property type="match status" value="1"/>
</dbReference>
<dbReference type="InterPro" id="IPR002303">
    <property type="entry name" value="Valyl-tRNA_ligase"/>
</dbReference>
<dbReference type="GO" id="GO:0002161">
    <property type="term" value="F:aminoacyl-tRNA deacylase activity"/>
    <property type="evidence" value="ECO:0007669"/>
    <property type="project" value="InterPro"/>
</dbReference>
<dbReference type="SUPFAM" id="SSF47323">
    <property type="entry name" value="Anticodon-binding domain of a subclass of class I aminoacyl-tRNA synthetases"/>
    <property type="match status" value="1"/>
</dbReference>
<evidence type="ECO:0000256" key="7">
    <source>
        <dbReference type="ARBA" id="ARBA00023146"/>
    </source>
</evidence>
<dbReference type="NCBIfam" id="TIGR00422">
    <property type="entry name" value="valS"/>
    <property type="match status" value="1"/>
</dbReference>
<feature type="coiled-coil region" evidence="11">
    <location>
        <begin position="1026"/>
        <end position="1088"/>
    </location>
</feature>
<dbReference type="GO" id="GO:0005524">
    <property type="term" value="F:ATP binding"/>
    <property type="evidence" value="ECO:0007669"/>
    <property type="project" value="UniProtKB-KW"/>
</dbReference>
<evidence type="ECO:0000256" key="4">
    <source>
        <dbReference type="ARBA" id="ARBA00022741"/>
    </source>
</evidence>
<dbReference type="GO" id="GO:0005829">
    <property type="term" value="C:cytosol"/>
    <property type="evidence" value="ECO:0007669"/>
    <property type="project" value="TreeGrafter"/>
</dbReference>
<evidence type="ECO:0000313" key="16">
    <source>
        <dbReference type="Proteomes" id="UP001370758"/>
    </source>
</evidence>
<evidence type="ECO:0000256" key="8">
    <source>
        <dbReference type="ARBA" id="ARBA00029936"/>
    </source>
</evidence>
<feature type="region of interest" description="Disordered" evidence="12">
    <location>
        <begin position="39"/>
        <end position="78"/>
    </location>
</feature>
<evidence type="ECO:0000256" key="12">
    <source>
        <dbReference type="SAM" id="MobiDB-lite"/>
    </source>
</evidence>
<dbReference type="Gene3D" id="3.40.50.620">
    <property type="entry name" value="HUPs"/>
    <property type="match status" value="2"/>
</dbReference>
<comment type="caution">
    <text evidence="15">The sequence shown here is derived from an EMBL/GenBank/DDBJ whole genome shotgun (WGS) entry which is preliminary data.</text>
</comment>
<dbReference type="InterPro" id="IPR002300">
    <property type="entry name" value="aa-tRNA-synth_Ia"/>
</dbReference>
<evidence type="ECO:0000256" key="6">
    <source>
        <dbReference type="ARBA" id="ARBA00022917"/>
    </source>
</evidence>
<evidence type="ECO:0000256" key="11">
    <source>
        <dbReference type="SAM" id="Coils"/>
    </source>
</evidence>
<dbReference type="InterPro" id="IPR014729">
    <property type="entry name" value="Rossmann-like_a/b/a_fold"/>
</dbReference>
<keyword evidence="3 10" id="KW-0436">Ligase</keyword>
<keyword evidence="16" id="KW-1185">Reference proteome</keyword>
<evidence type="ECO:0000256" key="9">
    <source>
        <dbReference type="ARBA" id="ARBA00047552"/>
    </source>
</evidence>
<dbReference type="PROSITE" id="PS00178">
    <property type="entry name" value="AA_TRNA_LIGASE_I"/>
    <property type="match status" value="1"/>
</dbReference>
<dbReference type="PRINTS" id="PR00986">
    <property type="entry name" value="TRNASYNTHVAL"/>
</dbReference>
<keyword evidence="7 10" id="KW-0030">Aminoacyl-tRNA synthetase</keyword>
<dbReference type="PANTHER" id="PTHR11946">
    <property type="entry name" value="VALYL-TRNA SYNTHETASES"/>
    <property type="match status" value="1"/>
</dbReference>
<dbReference type="EC" id="6.1.1.9" evidence="2"/>
<evidence type="ECO:0000256" key="1">
    <source>
        <dbReference type="ARBA" id="ARBA00005594"/>
    </source>
</evidence>
<evidence type="ECO:0000256" key="10">
    <source>
        <dbReference type="RuleBase" id="RU363035"/>
    </source>
</evidence>
<dbReference type="GO" id="GO:0004832">
    <property type="term" value="F:valine-tRNA ligase activity"/>
    <property type="evidence" value="ECO:0007669"/>
    <property type="project" value="UniProtKB-EC"/>
</dbReference>
<dbReference type="SUPFAM" id="SSF52374">
    <property type="entry name" value="Nucleotidylyl transferase"/>
    <property type="match status" value="1"/>
</dbReference>
<evidence type="ECO:0000259" key="13">
    <source>
        <dbReference type="Pfam" id="PF00133"/>
    </source>
</evidence>
<keyword evidence="5 10" id="KW-0067">ATP-binding</keyword>
<dbReference type="InterPro" id="IPR001412">
    <property type="entry name" value="aa-tRNA-synth_I_CS"/>
</dbReference>
<feature type="domain" description="Aminoacyl-tRNA synthetase class Ia" evidence="13">
    <location>
        <begin position="158"/>
        <end position="760"/>
    </location>
</feature>
<comment type="catalytic activity">
    <reaction evidence="9">
        <text>tRNA(Val) + L-valine + ATP = L-valyl-tRNA(Val) + AMP + diphosphate</text>
        <dbReference type="Rhea" id="RHEA:10704"/>
        <dbReference type="Rhea" id="RHEA-COMP:9672"/>
        <dbReference type="Rhea" id="RHEA-COMP:9708"/>
        <dbReference type="ChEBI" id="CHEBI:30616"/>
        <dbReference type="ChEBI" id="CHEBI:33019"/>
        <dbReference type="ChEBI" id="CHEBI:57762"/>
        <dbReference type="ChEBI" id="CHEBI:78442"/>
        <dbReference type="ChEBI" id="CHEBI:78537"/>
        <dbReference type="ChEBI" id="CHEBI:456215"/>
        <dbReference type="EC" id="6.1.1.9"/>
    </reaction>
</comment>
<dbReference type="EMBL" id="JAVHJL010000003">
    <property type="protein sequence ID" value="KAK6506699.1"/>
    <property type="molecule type" value="Genomic_DNA"/>
</dbReference>
<dbReference type="SUPFAM" id="SSF50677">
    <property type="entry name" value="ValRS/IleRS/LeuRS editing domain"/>
    <property type="match status" value="1"/>
</dbReference>
<dbReference type="Gene3D" id="1.10.730.10">
    <property type="entry name" value="Isoleucyl-tRNA Synthetase, Domain 1"/>
    <property type="match status" value="1"/>
</dbReference>
<comment type="similarity">
    <text evidence="1 10">Belongs to the class-I aminoacyl-tRNA synthetase family.</text>
</comment>
<evidence type="ECO:0000259" key="14">
    <source>
        <dbReference type="Pfam" id="PF08264"/>
    </source>
</evidence>
<keyword evidence="4 10" id="KW-0547">Nucleotide-binding</keyword>
<dbReference type="InterPro" id="IPR009008">
    <property type="entry name" value="Val/Leu/Ile-tRNA-synth_edit"/>
</dbReference>
<gene>
    <name evidence="15" type="ORF">TWF481_005158</name>
</gene>
<keyword evidence="11" id="KW-0175">Coiled coil</keyword>
<evidence type="ECO:0000256" key="3">
    <source>
        <dbReference type="ARBA" id="ARBA00022598"/>
    </source>
</evidence>
<dbReference type="AlphaFoldDB" id="A0AAV9WED4"/>
<evidence type="ECO:0000256" key="2">
    <source>
        <dbReference type="ARBA" id="ARBA00013169"/>
    </source>
</evidence>
<accession>A0AAV9WED4</accession>
<name>A0AAV9WED4_9PEZI</name>
<dbReference type="NCBIfam" id="NF004349">
    <property type="entry name" value="PRK05729.1"/>
    <property type="match status" value="1"/>
</dbReference>
<organism evidence="15 16">
    <name type="scientific">Arthrobotrys musiformis</name>
    <dbReference type="NCBI Taxonomy" id="47236"/>
    <lineage>
        <taxon>Eukaryota</taxon>
        <taxon>Fungi</taxon>
        <taxon>Dikarya</taxon>
        <taxon>Ascomycota</taxon>
        <taxon>Pezizomycotina</taxon>
        <taxon>Orbiliomycetes</taxon>
        <taxon>Orbiliales</taxon>
        <taxon>Orbiliaceae</taxon>
        <taxon>Arthrobotrys</taxon>
    </lineage>
</organism>
<dbReference type="Proteomes" id="UP001370758">
    <property type="component" value="Unassembled WGS sequence"/>
</dbReference>
<dbReference type="Pfam" id="PF08264">
    <property type="entry name" value="Anticodon_1"/>
    <property type="match status" value="1"/>
</dbReference>
<dbReference type="InterPro" id="IPR009080">
    <property type="entry name" value="tRNAsynth_Ia_anticodon-bd"/>
</dbReference>
<sequence>MATNQDSSSSGRDLYQPSKIEGKWYSIWESEGYFSPYWRRPERPLSSRPSEESWLGFSDSEKAPGTIDSRNPKVASSPGLRTLRPLIIPNTISGTTSWASWATSEASQPDERALDFSEISAIAFGDGSIQNRSDTNPSTSPSLNNAEGALKIPFLDDASRKSFTMFAPPPNLTGDLHCGHALAASIEDALARHHRMRGFKTLLLPGSDHAGLAVQCVVEKKLIREKGLNRHQVGRPRFTKYLNEWKDEYRGKISSSFRRLGASMDWTREAFTMDGPHREATAEAFVQLYEQGVIYRGSHIVNWSPILTTAISELEVDKLEINGPTNIKVPGYAQEVEFGVLYYYKYLIVKDDNTFIWIKMATTRPELLLADTGIVVHPEDKRYVHLIGMNARHPYSGRLLPIVGDFTVNPKFGTGARSVAPGHSEEDWQIGKRSNLQSVVVFREDGRVTEAGDLWKGQQRFELRQTIIENLEERDLLLRKEPCKETLLICSRSGDVVEPMLKSQWWVRMEDLAEEAAAAVRDGRIKIRPESMEREYLSSLEEPKDWCITRSLWWGQQIPAWFLSLKEEERNAIKPDDTNPKRWMVARSEEEARRHGKLASPDKPFRLTRDESVLDTWFSAAVWPLSTLGWPEGEDFREFYPTTMLDTGSDTLLSWVTRMVAVSLKLTGEAPFREVLFHPLVKGLEGRKMSKSIGNVIDPVDFIDGSTLEALNQKLLKGSLAPSSKELDGTKHFQATSFPDGIPECGADALRFALVNSTAESQSILVDVSDVVKCREFCDGMYETVHEALTVLPSDYKPTSSAYGQRIAQRVGDRYILHRLNTASREVEGAMKERRFWEATRGIKNLWCHIRTYLKYYQSCEGDDMDPGSLSAAEALYAVIDGALRMAHPFMPFITEELWQKLPKSPHDDTPSIMVAEFPRPSPEYEYPYAGEEFNLVMNCANGIQLLYQENGHPKVCTVYVKSTCFTPQRALERHMTELQELSGGINIEFLRLGDEVPQNGVLKPLSEDVSIYLSIGPQLDKREDLLELRLKLDTAQRTVLRQENKLRESALRDSMDEPDRKVEEARLEAYKSRVKNYETTITELSSRRA</sequence>
<protein>
    <recommendedName>
        <fullName evidence="2">valine--tRNA ligase</fullName>
        <ecNumber evidence="2">6.1.1.9</ecNumber>
    </recommendedName>
    <alternativeName>
        <fullName evidence="8">Valyl-tRNA synthetase</fullName>
    </alternativeName>
</protein>
<dbReference type="Gene3D" id="3.90.740.10">
    <property type="entry name" value="Valyl/Leucyl/Isoleucyl-tRNA synthetase, editing domain"/>
    <property type="match status" value="1"/>
</dbReference>
<feature type="domain" description="Methionyl/Valyl/Leucyl/Isoleucyl-tRNA synthetase anticodon-binding" evidence="14">
    <location>
        <begin position="813"/>
        <end position="939"/>
    </location>
</feature>